<sequence>MLLQYKWMAAPLRSTQDNLGPPTGPEGPTGVLRRLLGTCRVNTSSPSECHQGGRGSSRVYGGEPTHQCCLHWCALTTPLSTLAGTLTQHRGRT</sequence>
<evidence type="ECO:0000313" key="1">
    <source>
        <dbReference type="EMBL" id="KAK4293209.1"/>
    </source>
</evidence>
<comment type="caution">
    <text evidence="1">The sequence shown here is derived from an EMBL/GenBank/DDBJ whole genome shotgun (WGS) entry which is preliminary data.</text>
</comment>
<accession>A0AAE1TRZ6</accession>
<dbReference type="EMBL" id="JAWZYT010004610">
    <property type="protein sequence ID" value="KAK4293209.1"/>
    <property type="molecule type" value="Genomic_DNA"/>
</dbReference>
<gene>
    <name evidence="1" type="ORF">Pmani_034077</name>
</gene>
<name>A0AAE1TRZ6_9EUCA</name>
<dbReference type="Proteomes" id="UP001292094">
    <property type="component" value="Unassembled WGS sequence"/>
</dbReference>
<dbReference type="AlphaFoldDB" id="A0AAE1TRZ6"/>
<keyword evidence="2" id="KW-1185">Reference proteome</keyword>
<protein>
    <submittedName>
        <fullName evidence="1">Uncharacterized protein</fullName>
    </submittedName>
</protein>
<reference evidence="1" key="1">
    <citation type="submission" date="2023-11" db="EMBL/GenBank/DDBJ databases">
        <title>Genome assemblies of two species of porcelain crab, Petrolisthes cinctipes and Petrolisthes manimaculis (Anomura: Porcellanidae).</title>
        <authorList>
            <person name="Angst P."/>
        </authorList>
    </citation>
    <scope>NUCLEOTIDE SEQUENCE</scope>
    <source>
        <strain evidence="1">PB745_02</strain>
        <tissue evidence="1">Gill</tissue>
    </source>
</reference>
<organism evidence="1 2">
    <name type="scientific">Petrolisthes manimaculis</name>
    <dbReference type="NCBI Taxonomy" id="1843537"/>
    <lineage>
        <taxon>Eukaryota</taxon>
        <taxon>Metazoa</taxon>
        <taxon>Ecdysozoa</taxon>
        <taxon>Arthropoda</taxon>
        <taxon>Crustacea</taxon>
        <taxon>Multicrustacea</taxon>
        <taxon>Malacostraca</taxon>
        <taxon>Eumalacostraca</taxon>
        <taxon>Eucarida</taxon>
        <taxon>Decapoda</taxon>
        <taxon>Pleocyemata</taxon>
        <taxon>Anomura</taxon>
        <taxon>Galatheoidea</taxon>
        <taxon>Porcellanidae</taxon>
        <taxon>Petrolisthes</taxon>
    </lineage>
</organism>
<evidence type="ECO:0000313" key="2">
    <source>
        <dbReference type="Proteomes" id="UP001292094"/>
    </source>
</evidence>
<proteinExistence type="predicted"/>